<dbReference type="GO" id="GO:0006493">
    <property type="term" value="P:protein O-linked glycosylation"/>
    <property type="evidence" value="ECO:0007669"/>
    <property type="project" value="InterPro"/>
</dbReference>
<evidence type="ECO:0000256" key="5">
    <source>
        <dbReference type="ARBA" id="ARBA00022989"/>
    </source>
</evidence>
<evidence type="ECO:0000313" key="9">
    <source>
        <dbReference type="EMBL" id="GLK09477.1"/>
    </source>
</evidence>
<reference evidence="9" key="2">
    <citation type="submission" date="2023-01" db="EMBL/GenBank/DDBJ databases">
        <authorList>
            <person name="Sun Q."/>
            <person name="Evtushenko L."/>
        </authorList>
    </citation>
    <scope>NUCLEOTIDE SEQUENCE</scope>
    <source>
        <strain evidence="9">VKM Ac-2007</strain>
    </source>
</reference>
<dbReference type="Proteomes" id="UP001143474">
    <property type="component" value="Unassembled WGS sequence"/>
</dbReference>
<dbReference type="GO" id="GO:0012505">
    <property type="term" value="C:endomembrane system"/>
    <property type="evidence" value="ECO:0007669"/>
    <property type="project" value="UniProtKB-SubCell"/>
</dbReference>
<dbReference type="InterPro" id="IPR003342">
    <property type="entry name" value="ArnT-like_N"/>
</dbReference>
<keyword evidence="6 7" id="KW-0472">Membrane</keyword>
<dbReference type="EMBL" id="BSEV01000005">
    <property type="protein sequence ID" value="GLK09477.1"/>
    <property type="molecule type" value="Genomic_DNA"/>
</dbReference>
<feature type="transmembrane region" description="Helical" evidence="7">
    <location>
        <begin position="62"/>
        <end position="84"/>
    </location>
</feature>
<dbReference type="Pfam" id="PF02366">
    <property type="entry name" value="PMT"/>
    <property type="match status" value="1"/>
</dbReference>
<feature type="transmembrane region" description="Helical" evidence="7">
    <location>
        <begin position="144"/>
        <end position="171"/>
    </location>
</feature>
<dbReference type="AlphaFoldDB" id="A0A9W6MCX2"/>
<dbReference type="GO" id="GO:0016020">
    <property type="term" value="C:membrane"/>
    <property type="evidence" value="ECO:0007669"/>
    <property type="project" value="InterPro"/>
</dbReference>
<feature type="transmembrane region" description="Helical" evidence="7">
    <location>
        <begin position="177"/>
        <end position="197"/>
    </location>
</feature>
<name>A0A9W6MCX2_9ACTN</name>
<feature type="domain" description="ArnT-like N-terminal" evidence="8">
    <location>
        <begin position="70"/>
        <end position="173"/>
    </location>
</feature>
<evidence type="ECO:0000259" key="8">
    <source>
        <dbReference type="Pfam" id="PF02366"/>
    </source>
</evidence>
<evidence type="ECO:0000256" key="1">
    <source>
        <dbReference type="ARBA" id="ARBA00004127"/>
    </source>
</evidence>
<keyword evidence="10" id="KW-1185">Reference proteome</keyword>
<dbReference type="GO" id="GO:0000030">
    <property type="term" value="F:mannosyltransferase activity"/>
    <property type="evidence" value="ECO:0007669"/>
    <property type="project" value="InterPro"/>
</dbReference>
<evidence type="ECO:0000256" key="7">
    <source>
        <dbReference type="SAM" id="Phobius"/>
    </source>
</evidence>
<feature type="transmembrane region" description="Helical" evidence="7">
    <location>
        <begin position="114"/>
        <end position="132"/>
    </location>
</feature>
<keyword evidence="3" id="KW-0808">Transferase</keyword>
<evidence type="ECO:0000256" key="6">
    <source>
        <dbReference type="ARBA" id="ARBA00023136"/>
    </source>
</evidence>
<feature type="transmembrane region" description="Helical" evidence="7">
    <location>
        <begin position="385"/>
        <end position="402"/>
    </location>
</feature>
<protein>
    <recommendedName>
        <fullName evidence="8">ArnT-like N-terminal domain-containing protein</fullName>
    </recommendedName>
</protein>
<evidence type="ECO:0000313" key="10">
    <source>
        <dbReference type="Proteomes" id="UP001143474"/>
    </source>
</evidence>
<reference evidence="9" key="1">
    <citation type="journal article" date="2014" name="Int. J. Syst. Evol. Microbiol.">
        <title>Complete genome sequence of Corynebacterium casei LMG S-19264T (=DSM 44701T), isolated from a smear-ripened cheese.</title>
        <authorList>
            <consortium name="US DOE Joint Genome Institute (JGI-PGF)"/>
            <person name="Walter F."/>
            <person name="Albersmeier A."/>
            <person name="Kalinowski J."/>
            <person name="Ruckert C."/>
        </authorList>
    </citation>
    <scope>NUCLEOTIDE SEQUENCE</scope>
    <source>
        <strain evidence="9">VKM Ac-2007</strain>
    </source>
</reference>
<gene>
    <name evidence="9" type="ORF">GCM10017600_28830</name>
</gene>
<proteinExistence type="predicted"/>
<comment type="subcellular location">
    <subcellularLocation>
        <location evidence="1">Endomembrane system</location>
        <topology evidence="1">Multi-pass membrane protein</topology>
    </subcellularLocation>
</comment>
<keyword evidence="5 7" id="KW-1133">Transmembrane helix</keyword>
<keyword evidence="4 7" id="KW-0812">Transmembrane</keyword>
<evidence type="ECO:0000256" key="4">
    <source>
        <dbReference type="ARBA" id="ARBA00022692"/>
    </source>
</evidence>
<keyword evidence="2" id="KW-0328">Glycosyltransferase</keyword>
<organism evidence="9 10">
    <name type="scientific">Streptosporangium carneum</name>
    <dbReference type="NCBI Taxonomy" id="47481"/>
    <lineage>
        <taxon>Bacteria</taxon>
        <taxon>Bacillati</taxon>
        <taxon>Actinomycetota</taxon>
        <taxon>Actinomycetes</taxon>
        <taxon>Streptosporangiales</taxon>
        <taxon>Streptosporangiaceae</taxon>
        <taxon>Streptosporangium</taxon>
    </lineage>
</organism>
<evidence type="ECO:0000256" key="2">
    <source>
        <dbReference type="ARBA" id="ARBA00022676"/>
    </source>
</evidence>
<sequence length="434" mass="46884">MVVLLFAAALRIVTMLGYRPGRIYWYDTYTYIQLALDLRPRMDLNPSGYPFLLRLLLPFHSVPVVVGVQHLMGLGVGVMIYGLLRRKGLPSWGAALATVPGLFDASFLRLEHAVLGDEFFIFLVVAGVVALMRSPTPTILTGTVAGLCLAWAALTRTVGLPILLLALAYLAVRRVGWRPLAVTALAGLLPLTLYATWYRSEHGSFRLVAGDGAALWARSMTFAKCDRIKPPPAELPLCPNGTWKDAAEGYFWAPEASLNRMPGGREKNEALARSFALHAIAAQPFDYLRTVAGDVSLAFPWTPVAHPARTTPAFGFAGSRAPDPVPPWASSALRAYDPGATGGDEAAEPYAGFLRVYQYPAYLRGPYLAAIILLGLPGLRRGRSLLPWVTATALLVLPVAVLDFDHRYVLPVIPLACLAAGLAFVPSKDRAAAA</sequence>
<comment type="caution">
    <text evidence="9">The sequence shown here is derived from an EMBL/GenBank/DDBJ whole genome shotgun (WGS) entry which is preliminary data.</text>
</comment>
<evidence type="ECO:0000256" key="3">
    <source>
        <dbReference type="ARBA" id="ARBA00022679"/>
    </source>
</evidence>
<accession>A0A9W6MCX2</accession>
<feature type="transmembrane region" description="Helical" evidence="7">
    <location>
        <begin position="408"/>
        <end position="425"/>
    </location>
</feature>